<evidence type="ECO:0000313" key="5">
    <source>
        <dbReference type="Proteomes" id="UP001621534"/>
    </source>
</evidence>
<evidence type="ECO:0000313" key="3">
    <source>
        <dbReference type="EMBL" id="MBV4534745.1"/>
    </source>
</evidence>
<dbReference type="Proteomes" id="UP001621534">
    <property type="component" value="Unassembled WGS sequence"/>
</dbReference>
<keyword evidence="1" id="KW-0812">Transmembrane</keyword>
<protein>
    <submittedName>
        <fullName evidence="2">Type II secretion system minor pseudopilin GspH</fullName>
    </submittedName>
</protein>
<accession>A0A923G1Q0</accession>
<evidence type="ECO:0000313" key="4">
    <source>
        <dbReference type="EMBL" id="MFK5736164.1"/>
    </source>
</evidence>
<dbReference type="AlphaFoldDB" id="A0A923G1Q0"/>
<reference evidence="3" key="4">
    <citation type="submission" date="2021-06" db="EMBL/GenBank/DDBJ databases">
        <title>Updating the genus Pseudomonas: Description of 43 new species and partition of the Pseudomonas putida group.</title>
        <authorList>
            <person name="Girard L."/>
            <person name="Lood C."/>
            <person name="Vandamme P."/>
            <person name="Rokni-Zadeh H."/>
            <person name="Van Noort V."/>
            <person name="Hofte M."/>
            <person name="Lavigne R."/>
            <person name="De Mot R."/>
        </authorList>
    </citation>
    <scope>NUCLEOTIDE SEQUENCE</scope>
    <source>
        <strain evidence="3">SWRI10</strain>
    </source>
</reference>
<reference evidence="4 5" key="1">
    <citation type="journal article" date="2012" name="Plant Soil">
        <title>Screening of plant growth-promoting traits in arsenic-resistant bacteria isolated from the rhizosphere of soybean plants from Argentinean agricultural soil.</title>
        <authorList>
            <person name="Wevar Oller A.L."/>
            <person name="Talano M.A."/>
            <person name="Agostini E."/>
        </authorList>
    </citation>
    <scope>NUCLEOTIDE SEQUENCE [LARGE SCALE GENOMIC DNA]</scope>
    <source>
        <strain evidence="4 5">AW4</strain>
    </source>
</reference>
<dbReference type="Proteomes" id="UP000599879">
    <property type="component" value="Unassembled WGS sequence"/>
</dbReference>
<reference evidence="2" key="2">
    <citation type="journal article" date="2020" name="Microorganisms">
        <title>Reliable Identification of Environmental Pseudomonas Isolates Using the rpoD Gene.</title>
        <authorList>
            <consortium name="The Broad Institute Genome Sequencing Platform"/>
            <person name="Girard L."/>
            <person name="Lood C."/>
            <person name="Rokni-Zadeh H."/>
            <person name="van Noort V."/>
            <person name="Lavigne R."/>
            <person name="De Mot R."/>
        </authorList>
    </citation>
    <scope>NUCLEOTIDE SEQUENCE</scope>
    <source>
        <strain evidence="2">SWRI10</strain>
    </source>
</reference>
<evidence type="ECO:0000256" key="1">
    <source>
        <dbReference type="SAM" id="Phobius"/>
    </source>
</evidence>
<dbReference type="EMBL" id="JABWRE010000017">
    <property type="protein sequence ID" value="MBC3442873.1"/>
    <property type="molecule type" value="Genomic_DNA"/>
</dbReference>
<proteinExistence type="predicted"/>
<dbReference type="InterPro" id="IPR012902">
    <property type="entry name" value="N_methyl_site"/>
</dbReference>
<dbReference type="NCBIfam" id="TIGR02532">
    <property type="entry name" value="IV_pilin_GFxxxE"/>
    <property type="match status" value="1"/>
</dbReference>
<dbReference type="GO" id="GO:0015628">
    <property type="term" value="P:protein secretion by the type II secretion system"/>
    <property type="evidence" value="ECO:0007669"/>
    <property type="project" value="InterPro"/>
</dbReference>
<name>A0A923G1Q0_9PSED</name>
<organism evidence="2">
    <name type="scientific">Pseudomonas urmiensis</name>
    <dbReference type="NCBI Taxonomy" id="2745493"/>
    <lineage>
        <taxon>Bacteria</taxon>
        <taxon>Pseudomonadati</taxon>
        <taxon>Pseudomonadota</taxon>
        <taxon>Gammaproteobacteria</taxon>
        <taxon>Pseudomonadales</taxon>
        <taxon>Pseudomonadaceae</taxon>
        <taxon>Pseudomonas</taxon>
    </lineage>
</organism>
<dbReference type="InterPro" id="IPR045584">
    <property type="entry name" value="Pilin-like"/>
</dbReference>
<reference evidence="4" key="5">
    <citation type="submission" date="2021-07" db="EMBL/GenBank/DDBJ databases">
        <authorList>
            <person name="Wevar Oller A.L."/>
            <person name="Talano M.A."/>
            <person name="Torres Tejerizo G.A."/>
            <person name="Agostini E."/>
        </authorList>
    </citation>
    <scope>NUCLEOTIDE SEQUENCE</scope>
    <source>
        <strain evidence="4">AW4</strain>
    </source>
</reference>
<comment type="caution">
    <text evidence="2">The sequence shown here is derived from an EMBL/GenBank/DDBJ whole genome shotgun (WGS) entry which is preliminary data.</text>
</comment>
<dbReference type="InterPro" id="IPR049875">
    <property type="entry name" value="TypeII_GspH"/>
</dbReference>
<dbReference type="SUPFAM" id="SSF54523">
    <property type="entry name" value="Pili subunits"/>
    <property type="match status" value="1"/>
</dbReference>
<dbReference type="GO" id="GO:0015627">
    <property type="term" value="C:type II protein secretion system complex"/>
    <property type="evidence" value="ECO:0007669"/>
    <property type="project" value="InterPro"/>
</dbReference>
<sequence length="145" mass="16206">MSGQRGFSLIELLVVLAIAGLMTGLSVAWLDSGNSSVEQALDRLAGHVREQGALARHAGQLRGLRWNGQRPELVRREKEGWVLEPARLGDWPKGLRPDWPASRTPQLIFTPEGWARPGAVLWQWPQGSQRWQWDRAGQLRTASSP</sequence>
<keyword evidence="1" id="KW-0472">Membrane</keyword>
<feature type="transmembrane region" description="Helical" evidence="1">
    <location>
        <begin position="12"/>
        <end position="30"/>
    </location>
</feature>
<evidence type="ECO:0000313" key="2">
    <source>
        <dbReference type="EMBL" id="MBC3442873.1"/>
    </source>
</evidence>
<dbReference type="RefSeq" id="WP_186556389.1">
    <property type="nucleotide sequence ID" value="NZ_JABWRE020000001.1"/>
</dbReference>
<dbReference type="PROSITE" id="PS00409">
    <property type="entry name" value="PROKAR_NTER_METHYL"/>
    <property type="match status" value="1"/>
</dbReference>
<dbReference type="NCBIfam" id="TIGR01708">
    <property type="entry name" value="typeII_sec_gspH"/>
    <property type="match status" value="1"/>
</dbReference>
<gene>
    <name evidence="2" type="primary">gspH</name>
    <name evidence="3" type="ORF">HU737_001970</name>
    <name evidence="2" type="ORF">HU737_19455</name>
    <name evidence="4" type="ORF">KW869_21750</name>
</gene>
<keyword evidence="1" id="KW-1133">Transmembrane helix</keyword>
<dbReference type="Pfam" id="PF07963">
    <property type="entry name" value="N_methyl"/>
    <property type="match status" value="1"/>
</dbReference>
<reference evidence="2" key="3">
    <citation type="submission" date="2020-07" db="EMBL/GenBank/DDBJ databases">
        <authorList>
            <person name="Lood C."/>
            <person name="Girard L."/>
        </authorList>
    </citation>
    <scope>NUCLEOTIDE SEQUENCE</scope>
    <source>
        <strain evidence="2">SWRI10</strain>
    </source>
</reference>
<dbReference type="EMBL" id="JAHWXS010000028">
    <property type="protein sequence ID" value="MFK5736164.1"/>
    <property type="molecule type" value="Genomic_DNA"/>
</dbReference>
<keyword evidence="5" id="KW-1185">Reference proteome</keyword>
<dbReference type="EMBL" id="JABWRE020000001">
    <property type="protein sequence ID" value="MBV4534745.1"/>
    <property type="molecule type" value="Genomic_DNA"/>
</dbReference>